<evidence type="ECO:0000256" key="2">
    <source>
        <dbReference type="SAM" id="SignalP"/>
    </source>
</evidence>
<dbReference type="Proteomes" id="UP000626982">
    <property type="component" value="Unassembled WGS sequence"/>
</dbReference>
<reference evidence="4" key="1">
    <citation type="journal article" date="2019" name="Int. J. Syst. Evol. Microbiol.">
        <title>The Global Catalogue of Microorganisms (GCM) 10K type strain sequencing project: providing services to taxonomists for standard genome sequencing and annotation.</title>
        <authorList>
            <consortium name="The Broad Institute Genomics Platform"/>
            <consortium name="The Broad Institute Genome Sequencing Center for Infectious Disease"/>
            <person name="Wu L."/>
            <person name="Ma J."/>
        </authorList>
    </citation>
    <scope>NUCLEOTIDE SEQUENCE [LARGE SCALE GENOMIC DNA]</scope>
    <source>
        <strain evidence="4">CGMCC 1.6960</strain>
    </source>
</reference>
<evidence type="ECO:0000256" key="1">
    <source>
        <dbReference type="SAM" id="MobiDB-lite"/>
    </source>
</evidence>
<keyword evidence="2" id="KW-0732">Signal</keyword>
<dbReference type="RefSeq" id="WP_188717833.1">
    <property type="nucleotide sequence ID" value="NZ_BAABBD010000005.1"/>
</dbReference>
<sequence length="218" mass="22666">MHGPLRSRSRRRGSRPLGAALLAAAALSLAALSLAACVAMPATVPADPEIPQTPGPLPTDSIAPAPTTNGPTDPPVPTTAPGDFSYGDTVVIHTERGSTWEITPTASVDPADDIALQTGATPRNGERFVIMELEITNVGVITTHPMHDMTFGYQPDGGPIADQNSAATAAAPDDLGYIWDLAPGQTETAQVIVAVRADDPTGAWVLSGDGFDTTYRFR</sequence>
<comment type="caution">
    <text evidence="3">The sequence shown here is derived from an EMBL/GenBank/DDBJ whole genome shotgun (WGS) entry which is preliminary data.</text>
</comment>
<protein>
    <recommendedName>
        <fullName evidence="5">DUF4352 domain-containing protein</fullName>
    </recommendedName>
</protein>
<gene>
    <name evidence="3" type="ORF">GCM10010968_18090</name>
</gene>
<organism evidence="3 4">
    <name type="scientific">Agrococcus terreus</name>
    <dbReference type="NCBI Taxonomy" id="574649"/>
    <lineage>
        <taxon>Bacteria</taxon>
        <taxon>Bacillati</taxon>
        <taxon>Actinomycetota</taxon>
        <taxon>Actinomycetes</taxon>
        <taxon>Micrococcales</taxon>
        <taxon>Microbacteriaceae</taxon>
        <taxon>Agrococcus</taxon>
    </lineage>
</organism>
<accession>A0ABQ2KL88</accession>
<keyword evidence="4" id="KW-1185">Reference proteome</keyword>
<evidence type="ECO:0008006" key="5">
    <source>
        <dbReference type="Google" id="ProtNLM"/>
    </source>
</evidence>
<feature type="chain" id="PRO_5045160016" description="DUF4352 domain-containing protein" evidence="2">
    <location>
        <begin position="36"/>
        <end position="218"/>
    </location>
</feature>
<dbReference type="EMBL" id="BMLM01000001">
    <property type="protein sequence ID" value="GGN85430.1"/>
    <property type="molecule type" value="Genomic_DNA"/>
</dbReference>
<feature type="region of interest" description="Disordered" evidence="1">
    <location>
        <begin position="48"/>
        <end position="81"/>
    </location>
</feature>
<feature type="signal peptide" evidence="2">
    <location>
        <begin position="1"/>
        <end position="35"/>
    </location>
</feature>
<name>A0ABQ2KL88_9MICO</name>
<proteinExistence type="predicted"/>
<evidence type="ECO:0000313" key="3">
    <source>
        <dbReference type="EMBL" id="GGN85430.1"/>
    </source>
</evidence>
<evidence type="ECO:0000313" key="4">
    <source>
        <dbReference type="Proteomes" id="UP000626982"/>
    </source>
</evidence>